<gene>
    <name evidence="1" type="ORF">ILEXP_LOCUS43451</name>
</gene>
<keyword evidence="2" id="KW-1185">Reference proteome</keyword>
<comment type="caution">
    <text evidence="1">The sequence shown here is derived from an EMBL/GenBank/DDBJ whole genome shotgun (WGS) entry which is preliminary data.</text>
</comment>
<feature type="non-terminal residue" evidence="1">
    <location>
        <position position="1"/>
    </location>
</feature>
<protein>
    <submittedName>
        <fullName evidence="1">Uncharacterized protein</fullName>
    </submittedName>
</protein>
<reference evidence="1 2" key="1">
    <citation type="submission" date="2024-02" db="EMBL/GenBank/DDBJ databases">
        <authorList>
            <person name="Vignale AGUSTIN F."/>
            <person name="Sosa J E."/>
            <person name="Modenutti C."/>
        </authorList>
    </citation>
    <scope>NUCLEOTIDE SEQUENCE [LARGE SCALE GENOMIC DNA]</scope>
</reference>
<sequence length="60" mass="6884">QRFLDTTTHCQQNECVSHISSSLVFRSAKILQRERNKEVLPGEHLFSERQIEEQGSLAGN</sequence>
<accession>A0ABC8TW54</accession>
<dbReference type="AlphaFoldDB" id="A0ABC8TW54"/>
<dbReference type="EMBL" id="CAUOFW020006192">
    <property type="protein sequence ID" value="CAK9173720.1"/>
    <property type="molecule type" value="Genomic_DNA"/>
</dbReference>
<dbReference type="Proteomes" id="UP001642360">
    <property type="component" value="Unassembled WGS sequence"/>
</dbReference>
<proteinExistence type="predicted"/>
<name>A0ABC8TW54_9AQUA</name>
<evidence type="ECO:0000313" key="2">
    <source>
        <dbReference type="Proteomes" id="UP001642360"/>
    </source>
</evidence>
<organism evidence="1 2">
    <name type="scientific">Ilex paraguariensis</name>
    <name type="common">yerba mate</name>
    <dbReference type="NCBI Taxonomy" id="185542"/>
    <lineage>
        <taxon>Eukaryota</taxon>
        <taxon>Viridiplantae</taxon>
        <taxon>Streptophyta</taxon>
        <taxon>Embryophyta</taxon>
        <taxon>Tracheophyta</taxon>
        <taxon>Spermatophyta</taxon>
        <taxon>Magnoliopsida</taxon>
        <taxon>eudicotyledons</taxon>
        <taxon>Gunneridae</taxon>
        <taxon>Pentapetalae</taxon>
        <taxon>asterids</taxon>
        <taxon>campanulids</taxon>
        <taxon>Aquifoliales</taxon>
        <taxon>Aquifoliaceae</taxon>
        <taxon>Ilex</taxon>
    </lineage>
</organism>
<evidence type="ECO:0000313" key="1">
    <source>
        <dbReference type="EMBL" id="CAK9173720.1"/>
    </source>
</evidence>